<keyword evidence="4" id="KW-0677">Repeat</keyword>
<evidence type="ECO:0000256" key="4">
    <source>
        <dbReference type="ARBA" id="ARBA00022737"/>
    </source>
</evidence>
<evidence type="ECO:0000256" key="5">
    <source>
        <dbReference type="ARBA" id="ARBA00022989"/>
    </source>
</evidence>
<dbReference type="Proteomes" id="UP000478052">
    <property type="component" value="Unassembled WGS sequence"/>
</dbReference>
<evidence type="ECO:0000259" key="9">
    <source>
        <dbReference type="SMART" id="SM00089"/>
    </source>
</evidence>
<name>A0A6G0YJZ9_APHCR</name>
<dbReference type="FunFam" id="2.60.40.10:FF:000257">
    <property type="entry name" value="Dyslexia-associated protein KIAA0319-like"/>
    <property type="match status" value="1"/>
</dbReference>
<keyword evidence="3 8" id="KW-0812">Transmembrane</keyword>
<dbReference type="InterPro" id="IPR022409">
    <property type="entry name" value="PKD/Chitinase_dom"/>
</dbReference>
<dbReference type="Gene3D" id="2.60.40.10">
    <property type="entry name" value="Immunoglobulins"/>
    <property type="match status" value="5"/>
</dbReference>
<dbReference type="GO" id="GO:0031410">
    <property type="term" value="C:cytoplasmic vesicle"/>
    <property type="evidence" value="ECO:0007669"/>
    <property type="project" value="TreeGrafter"/>
</dbReference>
<dbReference type="SMART" id="SM00089">
    <property type="entry name" value="PKD"/>
    <property type="match status" value="5"/>
</dbReference>
<evidence type="ECO:0000256" key="3">
    <source>
        <dbReference type="ARBA" id="ARBA00022692"/>
    </source>
</evidence>
<reference evidence="10 11" key="1">
    <citation type="submission" date="2019-08" db="EMBL/GenBank/DDBJ databases">
        <title>Whole genome of Aphis craccivora.</title>
        <authorList>
            <person name="Voronova N.V."/>
            <person name="Shulinski R.S."/>
            <person name="Bandarenka Y.V."/>
            <person name="Zhorov D.G."/>
            <person name="Warner D."/>
        </authorList>
    </citation>
    <scope>NUCLEOTIDE SEQUENCE [LARGE SCALE GENOMIC DNA]</scope>
    <source>
        <strain evidence="10">180601</strain>
        <tissue evidence="10">Whole Body</tissue>
    </source>
</reference>
<dbReference type="Pfam" id="PF23597">
    <property type="entry name" value="KIAA0319_N"/>
    <property type="match status" value="1"/>
</dbReference>
<dbReference type="InterPro" id="IPR056502">
    <property type="entry name" value="KIAA0319-like_C"/>
</dbReference>
<dbReference type="PANTHER" id="PTHR46182:SF2">
    <property type="entry name" value="FI19480P1"/>
    <property type="match status" value="1"/>
</dbReference>
<keyword evidence="5 8" id="KW-1133">Transmembrane helix</keyword>
<dbReference type="SUPFAM" id="SSF49299">
    <property type="entry name" value="PKD domain"/>
    <property type="match status" value="4"/>
</dbReference>
<evidence type="ECO:0000256" key="7">
    <source>
        <dbReference type="ARBA" id="ARBA00023180"/>
    </source>
</evidence>
<feature type="domain" description="PKD/Chitinase" evidence="9">
    <location>
        <begin position="403"/>
        <end position="494"/>
    </location>
</feature>
<dbReference type="PANTHER" id="PTHR46182">
    <property type="entry name" value="FI19480P1"/>
    <property type="match status" value="1"/>
</dbReference>
<dbReference type="CDD" id="cd00146">
    <property type="entry name" value="PKD"/>
    <property type="match status" value="1"/>
</dbReference>
<feature type="domain" description="PKD/Chitinase" evidence="9">
    <location>
        <begin position="504"/>
        <end position="589"/>
    </location>
</feature>
<dbReference type="EMBL" id="VUJU01003640">
    <property type="protein sequence ID" value="KAF0757226.1"/>
    <property type="molecule type" value="Genomic_DNA"/>
</dbReference>
<feature type="domain" description="PKD/Chitinase" evidence="9">
    <location>
        <begin position="691"/>
        <end position="782"/>
    </location>
</feature>
<organism evidence="10 11">
    <name type="scientific">Aphis craccivora</name>
    <name type="common">Cowpea aphid</name>
    <dbReference type="NCBI Taxonomy" id="307492"/>
    <lineage>
        <taxon>Eukaryota</taxon>
        <taxon>Metazoa</taxon>
        <taxon>Ecdysozoa</taxon>
        <taxon>Arthropoda</taxon>
        <taxon>Hexapoda</taxon>
        <taxon>Insecta</taxon>
        <taxon>Pterygota</taxon>
        <taxon>Neoptera</taxon>
        <taxon>Paraneoptera</taxon>
        <taxon>Hemiptera</taxon>
        <taxon>Sternorrhyncha</taxon>
        <taxon>Aphidomorpha</taxon>
        <taxon>Aphidoidea</taxon>
        <taxon>Aphididae</taxon>
        <taxon>Aphidini</taxon>
        <taxon>Aphis</taxon>
        <taxon>Aphis</taxon>
    </lineage>
</organism>
<keyword evidence="7" id="KW-0325">Glycoprotein</keyword>
<evidence type="ECO:0000313" key="11">
    <source>
        <dbReference type="Proteomes" id="UP000478052"/>
    </source>
</evidence>
<evidence type="ECO:0000256" key="2">
    <source>
        <dbReference type="ARBA" id="ARBA00022475"/>
    </source>
</evidence>
<dbReference type="FunFam" id="2.60.40.10:FF:000061">
    <property type="entry name" value="Dyslexia-associated protein KIAA0319 homolog"/>
    <property type="match status" value="2"/>
</dbReference>
<comment type="caution">
    <text evidence="10">The sequence shown here is derived from an EMBL/GenBank/DDBJ whole genome shotgun (WGS) entry which is preliminary data.</text>
</comment>
<evidence type="ECO:0000256" key="6">
    <source>
        <dbReference type="ARBA" id="ARBA00023136"/>
    </source>
</evidence>
<evidence type="ECO:0000256" key="8">
    <source>
        <dbReference type="SAM" id="Phobius"/>
    </source>
</evidence>
<dbReference type="Pfam" id="PF22352">
    <property type="entry name" value="K319L-like_PKD"/>
    <property type="match status" value="5"/>
</dbReference>
<keyword evidence="6 8" id="KW-0472">Membrane</keyword>
<dbReference type="InterPro" id="IPR013783">
    <property type="entry name" value="Ig-like_fold"/>
</dbReference>
<evidence type="ECO:0000256" key="1">
    <source>
        <dbReference type="ARBA" id="ARBA00004236"/>
    </source>
</evidence>
<feature type="domain" description="PKD/Chitinase" evidence="9">
    <location>
        <begin position="597"/>
        <end position="685"/>
    </location>
</feature>
<proteinExistence type="predicted"/>
<sequence>MHQVAVQGLDTPMMLVAGAVPGSREASLSTPLPMHLAAKYFSSNVRNEVLKLIKELVPYCLKILQTTVKMKSSQSILFGILLMLVCCRGYYASVRDRKDLCPKINPWVFLGYRPLSKEEAGLYIKISNVTLNGCIMKCCESDNCNVVFMNKNDCYTLSCKSNDDCLPVYAKEHVLDFKMILVAPLSPDNYWTDILERNRFSEPEDAKVVYSLDKICEVNNDCTDNEQCDPQIGICVCSEGYELDETKKFCYSNTGNLGLGSNTSGYDVDDINNAIPEQQQFDSLKKVSVESESQKPPEIKHLVVSVLSKTVRLPENEATLSAYTVPADDTGHSYQYEWSLISKTQGSGQTVSMNDQNGSTLKLSNLVEGLYTFKVTVTGTGAFGETQANVTVLLPQRINTPPKAVILPSSLVVKLPNTVAVLDGSSSRDDTGIVHWRWELQKGQLGYRPHLPPDTPTLQLNDLQIPGNYTFKLTVMDAWNATDSTTANITVMRVPDYPPEANAGQDMVVYLPVKNVTLNGSLSTDDHGIVAWEWTKSSSDQNKAVDIQDTRTPYPRLSNLEEGLYTFVLRVTDNANQTSSPSEVHVFVKPPTNKPPVAIAGKNLTLSLPQTWALLDGSKSSDDIGIEKWKWYQISGPSNVHFNNDNASRTNVTELTKGVYVIGLTVTDGNGNNASDIVKITVYQNKNTPPKANAGGDKTIVLPVSAIILNGSSSWDDLAIVKWDWIREPNSLAAGNIILNSDHLPVLIVTNIVEGRYVFRLKVTDDQGASSEDIVSVNVKPDPIAKSIVCLTLYIEASRLTQNQADEVKLKLGMLLPTGSQLKVRKWTEEQNSKRAQLHFFVDDNKNKTLPGPDVVSMLKSKLKQDSSLLQLSVDNIQTTVCQNNCSGHGICEEETRICVCEAFWMHNLYRALFGDGESNCEWSIVYVVIILVAMFVTTVFCFWSIACFCNRICTTKQKIKKYKLVGVDDDNHTMKSSMSHLELSDTDSDSDVLLDVRKAKLNQNSMSNKFLNASRYKKNKRVNA</sequence>
<dbReference type="GO" id="GO:0001764">
    <property type="term" value="P:neuron migration"/>
    <property type="evidence" value="ECO:0007669"/>
    <property type="project" value="TreeGrafter"/>
</dbReference>
<comment type="subcellular location">
    <subcellularLocation>
        <location evidence="1">Cell membrane</location>
    </subcellularLocation>
</comment>
<accession>A0A6G0YJZ9</accession>
<dbReference type="InterPro" id="IPR029865">
    <property type="entry name" value="KIAA0319-like"/>
</dbReference>
<dbReference type="AlphaFoldDB" id="A0A6G0YJZ9"/>
<feature type="domain" description="PKD/Chitinase" evidence="9">
    <location>
        <begin position="303"/>
        <end position="395"/>
    </location>
</feature>
<feature type="transmembrane region" description="Helical" evidence="8">
    <location>
        <begin position="925"/>
        <end position="954"/>
    </location>
</feature>
<evidence type="ECO:0000313" key="10">
    <source>
        <dbReference type="EMBL" id="KAF0757226.1"/>
    </source>
</evidence>
<dbReference type="OrthoDB" id="536372at2759"/>
<dbReference type="Pfam" id="PF23620">
    <property type="entry name" value="KIAA0319"/>
    <property type="match status" value="1"/>
</dbReference>
<dbReference type="InterPro" id="IPR035986">
    <property type="entry name" value="PKD_dom_sf"/>
</dbReference>
<protein>
    <submittedName>
        <fullName evidence="10">Dyslexia-associated protein KIAA0319</fullName>
    </submittedName>
</protein>
<gene>
    <name evidence="10" type="ORF">FWK35_00017173</name>
</gene>
<dbReference type="InterPro" id="IPR013980">
    <property type="entry name" value="MANSC_dom"/>
</dbReference>
<keyword evidence="11" id="KW-1185">Reference proteome</keyword>
<dbReference type="GO" id="GO:0005886">
    <property type="term" value="C:plasma membrane"/>
    <property type="evidence" value="ECO:0007669"/>
    <property type="project" value="UniProtKB-SubCell"/>
</dbReference>
<keyword evidence="2" id="KW-1003">Cell membrane</keyword>